<dbReference type="InterPro" id="IPR043504">
    <property type="entry name" value="Peptidase_S1_PA_chymotrypsin"/>
</dbReference>
<dbReference type="InterPro" id="IPR009003">
    <property type="entry name" value="Peptidase_S1_PA"/>
</dbReference>
<reference evidence="8" key="2">
    <citation type="submission" date="2025-09" db="UniProtKB">
        <authorList>
            <consortium name="Ensembl"/>
        </authorList>
    </citation>
    <scope>IDENTIFICATION</scope>
</reference>
<evidence type="ECO:0000256" key="2">
    <source>
        <dbReference type="ARBA" id="ARBA00022729"/>
    </source>
</evidence>
<dbReference type="Ensembl" id="ENSSGRT00000101393.1">
    <property type="protein sequence ID" value="ENSSGRP00000095285.1"/>
    <property type="gene ID" value="ENSSGRG00000047389.1"/>
</dbReference>
<organism evidence="8 9">
    <name type="scientific">Sinocyclocheilus grahami</name>
    <name type="common">Dianchi golden-line fish</name>
    <name type="synonym">Barbus grahami</name>
    <dbReference type="NCBI Taxonomy" id="75366"/>
    <lineage>
        <taxon>Eukaryota</taxon>
        <taxon>Metazoa</taxon>
        <taxon>Chordata</taxon>
        <taxon>Craniata</taxon>
        <taxon>Vertebrata</taxon>
        <taxon>Euteleostomi</taxon>
        <taxon>Actinopterygii</taxon>
        <taxon>Neopterygii</taxon>
        <taxon>Teleostei</taxon>
        <taxon>Ostariophysi</taxon>
        <taxon>Cypriniformes</taxon>
        <taxon>Cyprinidae</taxon>
        <taxon>Cyprininae</taxon>
        <taxon>Sinocyclocheilus</taxon>
    </lineage>
</organism>
<dbReference type="CDD" id="cd00190">
    <property type="entry name" value="Tryp_SPc"/>
    <property type="match status" value="1"/>
</dbReference>
<dbReference type="FunFam" id="2.40.10.10:FF:000024">
    <property type="entry name" value="Serine protease 53"/>
    <property type="match status" value="1"/>
</dbReference>
<keyword evidence="4" id="KW-0720">Serine protease</keyword>
<dbReference type="InterPro" id="IPR001314">
    <property type="entry name" value="Peptidase_S1A"/>
</dbReference>
<dbReference type="GO" id="GO:0006508">
    <property type="term" value="P:proteolysis"/>
    <property type="evidence" value="ECO:0007669"/>
    <property type="project" value="UniProtKB-KW"/>
</dbReference>
<dbReference type="PROSITE" id="PS50240">
    <property type="entry name" value="TRYPSIN_DOM"/>
    <property type="match status" value="1"/>
</dbReference>
<gene>
    <name evidence="8" type="primary">LOC107582907</name>
</gene>
<evidence type="ECO:0000256" key="5">
    <source>
        <dbReference type="ARBA" id="ARBA00023157"/>
    </source>
</evidence>
<keyword evidence="9" id="KW-1185">Reference proteome</keyword>
<keyword evidence="5" id="KW-1015">Disulfide bond</keyword>
<feature type="domain" description="Peptidase S1" evidence="7">
    <location>
        <begin position="88"/>
        <end position="312"/>
    </location>
</feature>
<dbReference type="Proteomes" id="UP000472262">
    <property type="component" value="Unassembled WGS sequence"/>
</dbReference>
<evidence type="ECO:0000256" key="6">
    <source>
        <dbReference type="ARBA" id="ARBA00023180"/>
    </source>
</evidence>
<dbReference type="SMART" id="SM00020">
    <property type="entry name" value="Tryp_SPc"/>
    <property type="match status" value="1"/>
</dbReference>
<evidence type="ECO:0000313" key="8">
    <source>
        <dbReference type="Ensembl" id="ENSSGRP00000095285.1"/>
    </source>
</evidence>
<dbReference type="GO" id="GO:0004252">
    <property type="term" value="F:serine-type endopeptidase activity"/>
    <property type="evidence" value="ECO:0007669"/>
    <property type="project" value="InterPro"/>
</dbReference>
<dbReference type="PRINTS" id="PR00722">
    <property type="entry name" value="CHYMOTRYPSIN"/>
</dbReference>
<keyword evidence="3" id="KW-0378">Hydrolase</keyword>
<evidence type="ECO:0000259" key="7">
    <source>
        <dbReference type="PROSITE" id="PS50240"/>
    </source>
</evidence>
<accession>A0A672S1H7</accession>
<proteinExistence type="predicted"/>
<dbReference type="InterPro" id="IPR001254">
    <property type="entry name" value="Trypsin_dom"/>
</dbReference>
<dbReference type="PANTHER" id="PTHR24253:SF144">
    <property type="entry name" value="CHYMOTRYPSIN-LIKE PROTEASE CTRL-1-RELATED"/>
    <property type="match status" value="1"/>
</dbReference>
<name>A0A672S1H7_SINGR</name>
<dbReference type="AlphaFoldDB" id="A0A672S1H7"/>
<sequence>MLPFLLGHVTHIKSICVIHLHFNFATYKALTFACNLHIKTTFENGKCKLYNLIFILLLHQTLHVWVMENVNLNTEIQLCGRAPLNPKIVGGQNAVRGSWPWQASINYVPNGGLVCGGSLINKDWVLSAAQCFQEYVLTLLTVSTTINKTVAQIIIHPKYNPDNFFENDIALVQLSSSVTFNDYIRPVCLAAAGSTFDAGTESWITGWGKLNYGGENTTIPKTLQEVNIPLVSQSDCEHAYERIIPDNILCAGPAEGGKGSCQGDGGGPLVINGSQWFQSGISIFGVNCTAPTYPGGYTRVSHYQDWISSHIKSDLPGFIKSSGFRSSPICLSALFPAQSCSLLPSVWLSPLCESTLTDINI</sequence>
<keyword evidence="2" id="KW-0732">Signal</keyword>
<dbReference type="Gene3D" id="2.40.10.10">
    <property type="entry name" value="Trypsin-like serine proteases"/>
    <property type="match status" value="3"/>
</dbReference>
<dbReference type="SUPFAM" id="SSF50494">
    <property type="entry name" value="Trypsin-like serine proteases"/>
    <property type="match status" value="1"/>
</dbReference>
<dbReference type="Pfam" id="PF00089">
    <property type="entry name" value="Trypsin"/>
    <property type="match status" value="1"/>
</dbReference>
<evidence type="ECO:0000256" key="3">
    <source>
        <dbReference type="ARBA" id="ARBA00022801"/>
    </source>
</evidence>
<reference evidence="8" key="1">
    <citation type="submission" date="2025-08" db="UniProtKB">
        <authorList>
            <consortium name="Ensembl"/>
        </authorList>
    </citation>
    <scope>IDENTIFICATION</scope>
</reference>
<evidence type="ECO:0000313" key="9">
    <source>
        <dbReference type="Proteomes" id="UP000472262"/>
    </source>
</evidence>
<dbReference type="PANTHER" id="PTHR24253">
    <property type="entry name" value="TRANSMEMBRANE PROTEASE SERINE"/>
    <property type="match status" value="1"/>
</dbReference>
<protein>
    <submittedName>
        <fullName evidence="8">Trypsin-2-like</fullName>
    </submittedName>
</protein>
<keyword evidence="6" id="KW-0325">Glycoprotein</keyword>
<keyword evidence="1" id="KW-0645">Protease</keyword>
<evidence type="ECO:0000256" key="4">
    <source>
        <dbReference type="ARBA" id="ARBA00022825"/>
    </source>
</evidence>
<evidence type="ECO:0000256" key="1">
    <source>
        <dbReference type="ARBA" id="ARBA00022670"/>
    </source>
</evidence>